<sequence>MNREIKFRGKNKESGEWCFGSFLIIDNNKNKPLRRKPIIKEYKILSYIPGDRYTDGWQKISINQKTIGQFTGLKDKNGKEIYENDIVKLKNTGTMLVIYKTAKASFTLIKFTDRAYDYYFGEAVDASECEVIGNIHDNSELIK</sequence>
<organism evidence="2">
    <name type="scientific">termite gut metagenome</name>
    <dbReference type="NCBI Taxonomy" id="433724"/>
    <lineage>
        <taxon>unclassified sequences</taxon>
        <taxon>metagenomes</taxon>
        <taxon>organismal metagenomes</taxon>
    </lineage>
</organism>
<feature type="domain" description="YopX protein" evidence="1">
    <location>
        <begin position="6"/>
        <end position="143"/>
    </location>
</feature>
<reference evidence="2" key="1">
    <citation type="submission" date="2019-03" db="EMBL/GenBank/DDBJ databases">
        <title>Single cell metagenomics reveals metabolic interactions within the superorganism composed of flagellate Streblomastix strix and complex community of Bacteroidetes bacteria on its surface.</title>
        <authorList>
            <person name="Treitli S.C."/>
            <person name="Kolisko M."/>
            <person name="Husnik F."/>
            <person name="Keeling P."/>
            <person name="Hampl V."/>
        </authorList>
    </citation>
    <scope>NUCLEOTIDE SEQUENCE</scope>
    <source>
        <strain evidence="2">STM</strain>
    </source>
</reference>
<dbReference type="NCBIfam" id="TIGR01671">
    <property type="entry name" value="phage_TIGR01671"/>
    <property type="match status" value="1"/>
</dbReference>
<protein>
    <recommendedName>
        <fullName evidence="1">YopX protein domain-containing protein</fullName>
    </recommendedName>
</protein>
<dbReference type="InterPro" id="IPR010024">
    <property type="entry name" value="CHP16711"/>
</dbReference>
<accession>A0A5J4RVJ1</accession>
<dbReference type="AlphaFoldDB" id="A0A5J4RVJ1"/>
<proteinExistence type="predicted"/>
<dbReference type="SUPFAM" id="SSF159006">
    <property type="entry name" value="YopX-like"/>
    <property type="match status" value="1"/>
</dbReference>
<dbReference type="InterPro" id="IPR019096">
    <property type="entry name" value="YopX_protein"/>
</dbReference>
<evidence type="ECO:0000259" key="1">
    <source>
        <dbReference type="Pfam" id="PF09643"/>
    </source>
</evidence>
<dbReference type="InterPro" id="IPR023385">
    <property type="entry name" value="YopX-like_C"/>
</dbReference>
<comment type="caution">
    <text evidence="2">The sequence shown here is derived from an EMBL/GenBank/DDBJ whole genome shotgun (WGS) entry which is preliminary data.</text>
</comment>
<name>A0A5J4RVJ1_9ZZZZ</name>
<gene>
    <name evidence="2" type="ORF">EZS27_014443</name>
</gene>
<dbReference type="Gene3D" id="2.30.30.290">
    <property type="entry name" value="YopX-like domains"/>
    <property type="match status" value="1"/>
</dbReference>
<dbReference type="Pfam" id="PF09643">
    <property type="entry name" value="YopX"/>
    <property type="match status" value="1"/>
</dbReference>
<evidence type="ECO:0000313" key="2">
    <source>
        <dbReference type="EMBL" id="KAA6337482.1"/>
    </source>
</evidence>
<dbReference type="EMBL" id="SNRY01000696">
    <property type="protein sequence ID" value="KAA6337482.1"/>
    <property type="molecule type" value="Genomic_DNA"/>
</dbReference>